<name>A0AB39MCE3_9ACTN</name>
<sequence>MADNGSANRAANRQHRQAQHAARPRVNTTTGASDKGQKFINTGAGIGAGIGAAAGNFVGAVGGSFVPPINVTVNNTKHQGGARGGGGRPHSDSLLPAPEFGSPAQVRNYCNSLRAAGVMLSIEVAMAAEIIQGVLSAVPDPEGRAFGSRLRARKVSRKMRKSADALRDAAKNAASCYSTFQQEFEEEINRVRHRARKPAQPVMNWAQQ</sequence>
<dbReference type="EMBL" id="CP163431">
    <property type="protein sequence ID" value="XDQ02816.1"/>
    <property type="molecule type" value="Genomic_DNA"/>
</dbReference>
<proteinExistence type="predicted"/>
<dbReference type="InterPro" id="IPR053789">
    <property type="entry name" value="TraA-like"/>
</dbReference>
<reference evidence="2" key="1">
    <citation type="submission" date="2024-07" db="EMBL/GenBank/DDBJ databases">
        <authorList>
            <person name="Yu S.T."/>
        </authorList>
    </citation>
    <scope>NUCLEOTIDE SEQUENCE</scope>
    <source>
        <strain evidence="2">R08</strain>
    </source>
</reference>
<dbReference type="NCBIfam" id="NF041213">
    <property type="entry name" value="plasmid_TraA"/>
    <property type="match status" value="1"/>
</dbReference>
<gene>
    <name evidence="2" type="primary">traA</name>
    <name evidence="2" type="ORF">AB5J58_22835</name>
</gene>
<evidence type="ECO:0000256" key="1">
    <source>
        <dbReference type="SAM" id="MobiDB-lite"/>
    </source>
</evidence>
<feature type="region of interest" description="Disordered" evidence="1">
    <location>
        <begin position="72"/>
        <end position="100"/>
    </location>
</feature>
<dbReference type="AlphaFoldDB" id="A0AB39MCE3"/>
<feature type="region of interest" description="Disordered" evidence="1">
    <location>
        <begin position="1"/>
        <end position="38"/>
    </location>
</feature>
<organism evidence="2">
    <name type="scientific">Streptomyces sp. R08</name>
    <dbReference type="NCBI Taxonomy" id="3238624"/>
    <lineage>
        <taxon>Bacteria</taxon>
        <taxon>Bacillati</taxon>
        <taxon>Actinomycetota</taxon>
        <taxon>Actinomycetes</taxon>
        <taxon>Kitasatosporales</taxon>
        <taxon>Streptomycetaceae</taxon>
        <taxon>Streptomyces</taxon>
    </lineage>
</organism>
<evidence type="ECO:0000313" key="2">
    <source>
        <dbReference type="EMBL" id="XDQ02816.1"/>
    </source>
</evidence>
<accession>A0AB39MCE3</accession>
<protein>
    <submittedName>
        <fullName evidence="2">Plasmid transfer protein TraA</fullName>
    </submittedName>
</protein>
<dbReference type="RefSeq" id="WP_369188891.1">
    <property type="nucleotide sequence ID" value="NZ_CP163431.1"/>
</dbReference>